<feature type="compositionally biased region" description="Basic and acidic residues" evidence="1">
    <location>
        <begin position="30"/>
        <end position="44"/>
    </location>
</feature>
<gene>
    <name evidence="2" type="ORF">ACFSL2_20560</name>
</gene>
<proteinExistence type="predicted"/>
<accession>A0ABW4VBG4</accession>
<dbReference type="RefSeq" id="WP_377199617.1">
    <property type="nucleotide sequence ID" value="NZ_JBHUHF010000001.1"/>
</dbReference>
<name>A0ABW4VBG4_9MICO</name>
<evidence type="ECO:0000256" key="1">
    <source>
        <dbReference type="SAM" id="MobiDB-lite"/>
    </source>
</evidence>
<organism evidence="2 3">
    <name type="scientific">Promicromonospora aerolata</name>
    <dbReference type="NCBI Taxonomy" id="195749"/>
    <lineage>
        <taxon>Bacteria</taxon>
        <taxon>Bacillati</taxon>
        <taxon>Actinomycetota</taxon>
        <taxon>Actinomycetes</taxon>
        <taxon>Micrococcales</taxon>
        <taxon>Promicromonosporaceae</taxon>
        <taxon>Promicromonospora</taxon>
    </lineage>
</organism>
<dbReference type="Proteomes" id="UP001597338">
    <property type="component" value="Unassembled WGS sequence"/>
</dbReference>
<sequence length="44" mass="5166">MQNQIKRVPHAESPSDMSAYPPQRARHARRSDNHHDDSEERAKQ</sequence>
<evidence type="ECO:0000313" key="2">
    <source>
        <dbReference type="EMBL" id="MFD2027900.1"/>
    </source>
</evidence>
<reference evidence="3" key="1">
    <citation type="journal article" date="2019" name="Int. J. Syst. Evol. Microbiol.">
        <title>The Global Catalogue of Microorganisms (GCM) 10K type strain sequencing project: providing services to taxonomists for standard genome sequencing and annotation.</title>
        <authorList>
            <consortium name="The Broad Institute Genomics Platform"/>
            <consortium name="The Broad Institute Genome Sequencing Center for Infectious Disease"/>
            <person name="Wu L."/>
            <person name="Ma J."/>
        </authorList>
    </citation>
    <scope>NUCLEOTIDE SEQUENCE [LARGE SCALE GENOMIC DNA]</scope>
    <source>
        <strain evidence="3">CCM 7043</strain>
    </source>
</reference>
<dbReference type="EMBL" id="JBHUHF010000001">
    <property type="protein sequence ID" value="MFD2027900.1"/>
    <property type="molecule type" value="Genomic_DNA"/>
</dbReference>
<feature type="region of interest" description="Disordered" evidence="1">
    <location>
        <begin position="1"/>
        <end position="44"/>
    </location>
</feature>
<comment type="caution">
    <text evidence="2">The sequence shown here is derived from an EMBL/GenBank/DDBJ whole genome shotgun (WGS) entry which is preliminary data.</text>
</comment>
<keyword evidence="3" id="KW-1185">Reference proteome</keyword>
<evidence type="ECO:0000313" key="3">
    <source>
        <dbReference type="Proteomes" id="UP001597338"/>
    </source>
</evidence>
<protein>
    <submittedName>
        <fullName evidence="2">Uncharacterized protein</fullName>
    </submittedName>
</protein>